<dbReference type="Proteomes" id="UP001203423">
    <property type="component" value="Unassembled WGS sequence"/>
</dbReference>
<protein>
    <submittedName>
        <fullName evidence="3">Tetratricopeptide repeat protein</fullName>
    </submittedName>
</protein>
<proteinExistence type="predicted"/>
<feature type="repeat" description="TPR" evidence="1">
    <location>
        <begin position="291"/>
        <end position="324"/>
    </location>
</feature>
<sequence length="350" mass="39659">MAISFRFKFIKGLTPVSLVLLMMVQLMSACTSTKSPEEILASKASVPQRQDLYDANAIITVTTANEPKDEADALARAKREESLGNLDPALYLYVQALDFKPDNADTLYQIGRINSIKGNIQLAYRTYNEALVIDPDMMMSHAGLGLINMEERQHRQARIHLEKAVNLDQKRLNQLAKSTDNERLFNLDSVSPVRVYNAMAVLEDLDNEHEQAKILYKLALQKDIHSAFIITNLGYSYYLSGNFTLAENYLKQAIREDPSFDRAWTNLGLVYVRKGLYTKALATFEHTMEPEDALNDLGYFLMLEGQYIQAIKLFTRAIDNSPSYFEQAQKNLKRASMELNGSVINSDSIF</sequence>
<feature type="repeat" description="TPR" evidence="1">
    <location>
        <begin position="227"/>
        <end position="260"/>
    </location>
</feature>
<dbReference type="PROSITE" id="PS50005">
    <property type="entry name" value="TPR"/>
    <property type="match status" value="3"/>
</dbReference>
<organism evidence="3 4">
    <name type="scientific">Shewanella surugensis</name>
    <dbReference type="NCBI Taxonomy" id="212020"/>
    <lineage>
        <taxon>Bacteria</taxon>
        <taxon>Pseudomonadati</taxon>
        <taxon>Pseudomonadota</taxon>
        <taxon>Gammaproteobacteria</taxon>
        <taxon>Alteromonadales</taxon>
        <taxon>Shewanellaceae</taxon>
        <taxon>Shewanella</taxon>
    </lineage>
</organism>
<feature type="signal peptide" evidence="2">
    <location>
        <begin position="1"/>
        <end position="28"/>
    </location>
</feature>
<dbReference type="PANTHER" id="PTHR12558:SF13">
    <property type="entry name" value="CELL DIVISION CYCLE PROTEIN 27 HOMOLOG"/>
    <property type="match status" value="1"/>
</dbReference>
<gene>
    <name evidence="3" type="ORF">L2764_23210</name>
</gene>
<keyword evidence="1" id="KW-0802">TPR repeat</keyword>
<dbReference type="Pfam" id="PF13181">
    <property type="entry name" value="TPR_8"/>
    <property type="match status" value="2"/>
</dbReference>
<evidence type="ECO:0000256" key="1">
    <source>
        <dbReference type="PROSITE-ProRule" id="PRU00339"/>
    </source>
</evidence>
<dbReference type="PROSITE" id="PS51257">
    <property type="entry name" value="PROKAR_LIPOPROTEIN"/>
    <property type="match status" value="1"/>
</dbReference>
<keyword evidence="2" id="KW-0732">Signal</keyword>
<dbReference type="PANTHER" id="PTHR12558">
    <property type="entry name" value="CELL DIVISION CYCLE 16,23,27"/>
    <property type="match status" value="1"/>
</dbReference>
<dbReference type="SMART" id="SM00028">
    <property type="entry name" value="TPR"/>
    <property type="match status" value="6"/>
</dbReference>
<dbReference type="SUPFAM" id="SSF48452">
    <property type="entry name" value="TPR-like"/>
    <property type="match status" value="1"/>
</dbReference>
<evidence type="ECO:0000313" key="3">
    <source>
        <dbReference type="EMBL" id="MCL1127304.1"/>
    </source>
</evidence>
<accession>A0ABT0LHY3</accession>
<dbReference type="RefSeq" id="WP_248942697.1">
    <property type="nucleotide sequence ID" value="NZ_JAKIKS010000144.1"/>
</dbReference>
<dbReference type="InterPro" id="IPR019734">
    <property type="entry name" value="TPR_rpt"/>
</dbReference>
<dbReference type="EMBL" id="JAKIKS010000144">
    <property type="protein sequence ID" value="MCL1127304.1"/>
    <property type="molecule type" value="Genomic_DNA"/>
</dbReference>
<reference evidence="3 4" key="1">
    <citation type="submission" date="2022-01" db="EMBL/GenBank/DDBJ databases">
        <title>Whole genome-based taxonomy of the Shewanellaceae.</title>
        <authorList>
            <person name="Martin-Rodriguez A.J."/>
        </authorList>
    </citation>
    <scope>NUCLEOTIDE SEQUENCE [LARGE SCALE GENOMIC DNA]</scope>
    <source>
        <strain evidence="3 4">DSM 17177</strain>
    </source>
</reference>
<dbReference type="InterPro" id="IPR011990">
    <property type="entry name" value="TPR-like_helical_dom_sf"/>
</dbReference>
<feature type="repeat" description="TPR" evidence="1">
    <location>
        <begin position="104"/>
        <end position="137"/>
    </location>
</feature>
<dbReference type="Gene3D" id="1.25.40.10">
    <property type="entry name" value="Tetratricopeptide repeat domain"/>
    <property type="match status" value="2"/>
</dbReference>
<feature type="chain" id="PRO_5047135466" evidence="2">
    <location>
        <begin position="29"/>
        <end position="350"/>
    </location>
</feature>
<evidence type="ECO:0000256" key="2">
    <source>
        <dbReference type="SAM" id="SignalP"/>
    </source>
</evidence>
<dbReference type="Pfam" id="PF13432">
    <property type="entry name" value="TPR_16"/>
    <property type="match status" value="1"/>
</dbReference>
<name>A0ABT0LHY3_9GAMM</name>
<evidence type="ECO:0000313" key="4">
    <source>
        <dbReference type="Proteomes" id="UP001203423"/>
    </source>
</evidence>
<comment type="caution">
    <text evidence="3">The sequence shown here is derived from an EMBL/GenBank/DDBJ whole genome shotgun (WGS) entry which is preliminary data.</text>
</comment>
<keyword evidence="4" id="KW-1185">Reference proteome</keyword>